<dbReference type="PANTHER" id="PTHR23150:SF19">
    <property type="entry name" value="FORMYLGLYCINE-GENERATING ENZYME"/>
    <property type="match status" value="1"/>
</dbReference>
<dbReference type="PANTHER" id="PTHR23150">
    <property type="entry name" value="SULFATASE MODIFYING FACTOR 1, 2"/>
    <property type="match status" value="1"/>
</dbReference>
<evidence type="ECO:0000313" key="4">
    <source>
        <dbReference type="Proteomes" id="UP001055153"/>
    </source>
</evidence>
<feature type="chain" id="PRO_5045197967" evidence="1">
    <location>
        <begin position="24"/>
        <end position="229"/>
    </location>
</feature>
<feature type="domain" description="Sulfatase-modifying factor enzyme-like" evidence="2">
    <location>
        <begin position="32"/>
        <end position="227"/>
    </location>
</feature>
<keyword evidence="4" id="KW-1185">Reference proteome</keyword>
<dbReference type="Proteomes" id="UP001055153">
    <property type="component" value="Unassembled WGS sequence"/>
</dbReference>
<reference evidence="3" key="2">
    <citation type="submission" date="2021-08" db="EMBL/GenBank/DDBJ databases">
        <authorList>
            <person name="Tani A."/>
            <person name="Ola A."/>
            <person name="Ogura Y."/>
            <person name="Katsura K."/>
            <person name="Hayashi T."/>
        </authorList>
    </citation>
    <scope>NUCLEOTIDE SEQUENCE</scope>
    <source>
        <strain evidence="3">DSM 17168</strain>
    </source>
</reference>
<dbReference type="InterPro" id="IPR042095">
    <property type="entry name" value="SUMF_sf"/>
</dbReference>
<reference evidence="3" key="1">
    <citation type="journal article" date="2021" name="Front. Microbiol.">
        <title>Comprehensive Comparative Genomics and Phenotyping of Methylobacterium Species.</title>
        <authorList>
            <person name="Alessa O."/>
            <person name="Ogura Y."/>
            <person name="Fujitani Y."/>
            <person name="Takami H."/>
            <person name="Hayashi T."/>
            <person name="Sahin N."/>
            <person name="Tani A."/>
        </authorList>
    </citation>
    <scope>NUCLEOTIDE SEQUENCE</scope>
    <source>
        <strain evidence="3">DSM 17168</strain>
    </source>
</reference>
<gene>
    <name evidence="3" type="primary">egtB_1</name>
    <name evidence="3" type="ORF">GMJLKIPL_1339</name>
</gene>
<accession>A0ABQ4SBA6</accession>
<dbReference type="InterPro" id="IPR016187">
    <property type="entry name" value="CTDL_fold"/>
</dbReference>
<dbReference type="Pfam" id="PF03781">
    <property type="entry name" value="FGE-sulfatase"/>
    <property type="match status" value="1"/>
</dbReference>
<dbReference type="RefSeq" id="WP_238234309.1">
    <property type="nucleotide sequence ID" value="NZ_BPQQ01000016.1"/>
</dbReference>
<proteinExistence type="predicted"/>
<evidence type="ECO:0000256" key="1">
    <source>
        <dbReference type="SAM" id="SignalP"/>
    </source>
</evidence>
<protein>
    <submittedName>
        <fullName evidence="3">Hercynine oxygenase</fullName>
    </submittedName>
</protein>
<dbReference type="InterPro" id="IPR005532">
    <property type="entry name" value="SUMF_dom"/>
</dbReference>
<evidence type="ECO:0000259" key="2">
    <source>
        <dbReference type="Pfam" id="PF03781"/>
    </source>
</evidence>
<name>A0ABQ4SBA6_9HYPH</name>
<organism evidence="3 4">
    <name type="scientific">Methylobacterium isbiliense</name>
    <dbReference type="NCBI Taxonomy" id="315478"/>
    <lineage>
        <taxon>Bacteria</taxon>
        <taxon>Pseudomonadati</taxon>
        <taxon>Pseudomonadota</taxon>
        <taxon>Alphaproteobacteria</taxon>
        <taxon>Hyphomicrobiales</taxon>
        <taxon>Methylobacteriaceae</taxon>
        <taxon>Methylobacterium</taxon>
    </lineage>
</organism>
<comment type="caution">
    <text evidence="3">The sequence shown here is derived from an EMBL/GenBank/DDBJ whole genome shotgun (WGS) entry which is preliminary data.</text>
</comment>
<dbReference type="SUPFAM" id="SSF56436">
    <property type="entry name" value="C-type lectin-like"/>
    <property type="match status" value="1"/>
</dbReference>
<dbReference type="InterPro" id="IPR051043">
    <property type="entry name" value="Sulfatase_Mod_Factor_Kinase"/>
</dbReference>
<dbReference type="EMBL" id="BPQQ01000016">
    <property type="protein sequence ID" value="GJD99422.1"/>
    <property type="molecule type" value="Genomic_DNA"/>
</dbReference>
<evidence type="ECO:0000313" key="3">
    <source>
        <dbReference type="EMBL" id="GJD99422.1"/>
    </source>
</evidence>
<feature type="signal peptide" evidence="1">
    <location>
        <begin position="1"/>
        <end position="23"/>
    </location>
</feature>
<sequence length="229" mass="24442">MRGSPLGRAVALAWLSAAGPAWAGEPPAGPVALDRTEVTVAAFAAFADRTGLRTAAERDGYGHDYAGGWQRRPGWHVRAPYGVPAAPDEPAVHVTWAEARAYCEAAGGRLPTAEEWRAAAYTEARPTPTDGFARGRTYPYPVGDTPEGLHIAEAGARRHAPVGSGRPGVNGLHHMGGNVWEWLADRRGGEALTAGGSWWYGAAQTRRDGLQWKEAAFHAVYIGFRCAHP</sequence>
<dbReference type="Gene3D" id="3.90.1580.10">
    <property type="entry name" value="paralog of FGE (formylglycine-generating enzyme)"/>
    <property type="match status" value="1"/>
</dbReference>
<keyword evidence="1" id="KW-0732">Signal</keyword>